<dbReference type="SMART" id="SM01411">
    <property type="entry name" value="Ephrin_rec_like"/>
    <property type="match status" value="10"/>
</dbReference>
<keyword evidence="1" id="KW-0732">Signal</keyword>
<reference evidence="3" key="1">
    <citation type="journal article" date="2010" name="Genome Biol.">
        <title>Genome sequence of the necrotrophic plant pathogen Pythium ultimum reveals original pathogenicity mechanisms and effector repertoire.</title>
        <authorList>
            <person name="Levesque C.A."/>
            <person name="Brouwer H."/>
            <person name="Cano L."/>
            <person name="Hamilton J.P."/>
            <person name="Holt C."/>
            <person name="Huitema E."/>
            <person name="Raffaele S."/>
            <person name="Robideau G.P."/>
            <person name="Thines M."/>
            <person name="Win J."/>
            <person name="Zerillo M.M."/>
            <person name="Beakes G.W."/>
            <person name="Boore J.L."/>
            <person name="Busam D."/>
            <person name="Dumas B."/>
            <person name="Ferriera S."/>
            <person name="Fuerstenberg S.I."/>
            <person name="Gachon C.M."/>
            <person name="Gaulin E."/>
            <person name="Govers F."/>
            <person name="Grenville-Briggs L."/>
            <person name="Horner N."/>
            <person name="Hostetler J."/>
            <person name="Jiang R.H."/>
            <person name="Johnson J."/>
            <person name="Krajaejun T."/>
            <person name="Lin H."/>
            <person name="Meijer H.J."/>
            <person name="Moore B."/>
            <person name="Morris P."/>
            <person name="Phuntmart V."/>
            <person name="Puiu D."/>
            <person name="Shetty J."/>
            <person name="Stajich J.E."/>
            <person name="Tripathy S."/>
            <person name="Wawra S."/>
            <person name="van West P."/>
            <person name="Whitty B.R."/>
            <person name="Coutinho P.M."/>
            <person name="Henrissat B."/>
            <person name="Martin F."/>
            <person name="Thomas P.D."/>
            <person name="Tyler B.M."/>
            <person name="De Vries R.P."/>
            <person name="Kamoun S."/>
            <person name="Yandell M."/>
            <person name="Tisserat N."/>
            <person name="Buell C.R."/>
        </authorList>
    </citation>
    <scope>NUCLEOTIDE SEQUENCE</scope>
    <source>
        <strain evidence="3">DAOM:BR144</strain>
    </source>
</reference>
<evidence type="ECO:0000313" key="2">
    <source>
        <dbReference type="EnsemblProtists" id="PYU1_T006538"/>
    </source>
</evidence>
<organism evidence="2 3">
    <name type="scientific">Globisporangium ultimum (strain ATCC 200006 / CBS 805.95 / DAOM BR144)</name>
    <name type="common">Pythium ultimum</name>
    <dbReference type="NCBI Taxonomy" id="431595"/>
    <lineage>
        <taxon>Eukaryota</taxon>
        <taxon>Sar</taxon>
        <taxon>Stramenopiles</taxon>
        <taxon>Oomycota</taxon>
        <taxon>Peronosporomycetes</taxon>
        <taxon>Pythiales</taxon>
        <taxon>Pythiaceae</taxon>
        <taxon>Globisporangium</taxon>
    </lineage>
</organism>
<dbReference type="Proteomes" id="UP000019132">
    <property type="component" value="Unassembled WGS sequence"/>
</dbReference>
<dbReference type="SUPFAM" id="SSF57184">
    <property type="entry name" value="Growth factor receptor domain"/>
    <property type="match status" value="2"/>
</dbReference>
<evidence type="ECO:0000313" key="3">
    <source>
        <dbReference type="Proteomes" id="UP000019132"/>
    </source>
</evidence>
<dbReference type="PANTHER" id="PTHR47236">
    <property type="entry name" value="GENE, 32742-RELATED-RELATED"/>
    <property type="match status" value="1"/>
</dbReference>
<sequence>MTLLSLLVALLSVCASEAVSFSDTGRACTFEGFYAAGAATAEPCPGALPCEPGFYCTRGVRFACPAGTYGTETQLRAKACSGVCPAGFYCPEGTATPLECGGADVYCPLRSSSPRPVPVGFYSTGVSLRRRDRIRACSVGHYCVHGAQHPCPAGTYGASSRLATPQCTAACPVGHYCGVATVTPTPCPAGTYGDVVGATTPACSGTCRAGFYCPSGTISSTQRPCGTDVYCPAGSATPLRTLPGQYVANGNSQVATAQSTCPRGAFCRRIHANDGNGAAQAELCPGGTYGDVEGLTTPLCAGACAEGYYCERGSTRARQTECGGPHVYCPRGSATPVPVSPGHYTIGATLSRPHEDQDYADATTRIAQMRCEPGHYCIEGVRFPCPGGTYGDAFGLTTAACSGQCVEGHYCPARSIVATAVQCGSSDSFCLAGSDAPTHASRGYCTLGGRKDGSTRSAQRLALPGEFSWSGACYPCPAGTFGATSGETNPRCAGRCLPGYFCPLGSTSATQRECGSAAAYCPGGLGAPLDVLQGYYTSMDVHEQCPPGHFRDFTTTTNKFVDMLTGTSPICVNYGDAKFPLAQCVTCPWGTFKPGAGDDASLCSPCPAYTTTSTPDRRSCECFRVSGGAPFNASETQLRFNLETLACDQVPVANAVQWAPLEANNSLFTRSSQSPCEIGHYCRAGVRFPCSAGTYGSMAMETDAECAGACSPGYYCPLASTNSTAQKCGHTNVYCPSGSAYPTPVLSGYYSIRTAPLSSATATVVDAKALTVSSYSTRVAYTALDATINAAVRDAQRQCERGYYCAQGRKRICPAGRYGDKVGETSPQSLFVRIISKCAGNCKRGYYCPSGSVSPAERECGGADRMCRTGSSVPAVVSQGYYSIGGGASNTTRFHQRPCEPGYFCKDGIKYQCPEGTFGATSGLHDPMCSGYCAAGYCCPSHPNPPSVVATQLECGGNSSVYCPVGTGNTPSMVHSGFYTTGAGDGRVEDARNTTRTAQQICPRGFYCRHGIRIRCPEGTYGDAEGLSDDFCQGWCPPGYFCPRGTANYRDNVCPPGTYAPKGSEGCTKCPYQMDNTNRTAIFSSFDLVSKELRTAPCTDKRECCFFG</sequence>
<name>K3WNJ6_GLOUD</name>
<dbReference type="Gene3D" id="2.10.50.10">
    <property type="entry name" value="Tumor Necrosis Factor Receptor, subunit A, domain 2"/>
    <property type="match status" value="1"/>
</dbReference>
<dbReference type="VEuPathDB" id="FungiDB:PYU1_G006526"/>
<dbReference type="PANTHER" id="PTHR47236:SF4">
    <property type="entry name" value="GENE 9195-RELATED"/>
    <property type="match status" value="1"/>
</dbReference>
<dbReference type="OMA" id="METRSTC"/>
<feature type="signal peptide" evidence="1">
    <location>
        <begin position="1"/>
        <end position="18"/>
    </location>
</feature>
<keyword evidence="3" id="KW-1185">Reference proteome</keyword>
<accession>K3WNJ6</accession>
<dbReference type="AlphaFoldDB" id="K3WNJ6"/>
<reference evidence="3" key="2">
    <citation type="submission" date="2010-04" db="EMBL/GenBank/DDBJ databases">
        <authorList>
            <person name="Buell R."/>
            <person name="Hamilton J."/>
            <person name="Hostetler J."/>
        </authorList>
    </citation>
    <scope>NUCLEOTIDE SEQUENCE [LARGE SCALE GENOMIC DNA]</scope>
    <source>
        <strain evidence="3">DAOM:BR144</strain>
    </source>
</reference>
<dbReference type="eggNOG" id="ENOG502QWBD">
    <property type="taxonomic scope" value="Eukaryota"/>
</dbReference>
<evidence type="ECO:0008006" key="4">
    <source>
        <dbReference type="Google" id="ProtNLM"/>
    </source>
</evidence>
<dbReference type="HOGENOM" id="CLU_279178_0_0_1"/>
<evidence type="ECO:0000256" key="1">
    <source>
        <dbReference type="SAM" id="SignalP"/>
    </source>
</evidence>
<protein>
    <recommendedName>
        <fullName evidence="4">Tyrosine-protein kinase ephrin type A/B receptor-like domain-containing protein</fullName>
    </recommendedName>
</protein>
<dbReference type="EnsemblProtists" id="PYU1_T006538">
    <property type="protein sequence ID" value="PYU1_T006538"/>
    <property type="gene ID" value="PYU1_G006526"/>
</dbReference>
<proteinExistence type="predicted"/>
<feature type="chain" id="PRO_5003872230" description="Tyrosine-protein kinase ephrin type A/B receptor-like domain-containing protein" evidence="1">
    <location>
        <begin position="19"/>
        <end position="1108"/>
    </location>
</feature>
<dbReference type="InterPro" id="IPR009030">
    <property type="entry name" value="Growth_fac_rcpt_cys_sf"/>
</dbReference>
<dbReference type="STRING" id="431595.K3WNJ6"/>
<reference evidence="2" key="3">
    <citation type="submission" date="2015-02" db="UniProtKB">
        <authorList>
            <consortium name="EnsemblProtists"/>
        </authorList>
    </citation>
    <scope>IDENTIFICATION</scope>
    <source>
        <strain evidence="2">DAOM BR144</strain>
    </source>
</reference>
<dbReference type="InParanoid" id="K3WNJ6"/>
<dbReference type="EMBL" id="GL376604">
    <property type="status" value="NOT_ANNOTATED_CDS"/>
    <property type="molecule type" value="Genomic_DNA"/>
</dbReference>